<evidence type="ECO:0008006" key="6">
    <source>
        <dbReference type="Google" id="ProtNLM"/>
    </source>
</evidence>
<protein>
    <recommendedName>
        <fullName evidence="6">Myb-like domain-containing protein</fullName>
    </recommendedName>
</protein>
<organism evidence="4 5">
    <name type="scientific">Linnemannia gamsii</name>
    <dbReference type="NCBI Taxonomy" id="64522"/>
    <lineage>
        <taxon>Eukaryota</taxon>
        <taxon>Fungi</taxon>
        <taxon>Fungi incertae sedis</taxon>
        <taxon>Mucoromycota</taxon>
        <taxon>Mortierellomycotina</taxon>
        <taxon>Mortierellomycetes</taxon>
        <taxon>Mortierellales</taxon>
        <taxon>Mortierellaceae</taxon>
        <taxon>Linnemannia</taxon>
    </lineage>
</organism>
<dbReference type="EMBL" id="JAAAIN010000570">
    <property type="protein sequence ID" value="KAG0312886.1"/>
    <property type="molecule type" value="Genomic_DNA"/>
</dbReference>
<evidence type="ECO:0000313" key="5">
    <source>
        <dbReference type="Proteomes" id="UP000823405"/>
    </source>
</evidence>
<dbReference type="InterPro" id="IPR017930">
    <property type="entry name" value="Myb_dom"/>
</dbReference>
<dbReference type="SUPFAM" id="SSF46689">
    <property type="entry name" value="Homeodomain-like"/>
    <property type="match status" value="2"/>
</dbReference>
<dbReference type="OrthoDB" id="2143914at2759"/>
<dbReference type="PANTHER" id="PTHR12802">
    <property type="entry name" value="SWI/SNF COMPLEX-RELATED"/>
    <property type="match status" value="1"/>
</dbReference>
<dbReference type="PROSITE" id="PS51294">
    <property type="entry name" value="HTH_MYB"/>
    <property type="match status" value="2"/>
</dbReference>
<feature type="domain" description="Myb-like" evidence="2">
    <location>
        <begin position="309"/>
        <end position="354"/>
    </location>
</feature>
<feature type="domain" description="Myb-like" evidence="2">
    <location>
        <begin position="222"/>
        <end position="304"/>
    </location>
</feature>
<name>A0A9P6UNI9_9FUNG</name>
<dbReference type="Proteomes" id="UP000823405">
    <property type="component" value="Unassembled WGS sequence"/>
</dbReference>
<dbReference type="Pfam" id="PF00249">
    <property type="entry name" value="Myb_DNA-binding"/>
    <property type="match status" value="2"/>
</dbReference>
<comment type="caution">
    <text evidence="4">The sequence shown here is derived from an EMBL/GenBank/DDBJ whole genome shotgun (WGS) entry which is preliminary data.</text>
</comment>
<evidence type="ECO:0000259" key="3">
    <source>
        <dbReference type="PROSITE" id="PS51294"/>
    </source>
</evidence>
<feature type="domain" description="Myb-like" evidence="2">
    <location>
        <begin position="157"/>
        <end position="216"/>
    </location>
</feature>
<evidence type="ECO:0000259" key="2">
    <source>
        <dbReference type="PROSITE" id="PS50090"/>
    </source>
</evidence>
<dbReference type="PROSITE" id="PS50090">
    <property type="entry name" value="MYB_LIKE"/>
    <property type="match status" value="3"/>
</dbReference>
<keyword evidence="1" id="KW-0539">Nucleus</keyword>
<dbReference type="SMART" id="SM00717">
    <property type="entry name" value="SANT"/>
    <property type="match status" value="4"/>
</dbReference>
<evidence type="ECO:0000313" key="4">
    <source>
        <dbReference type="EMBL" id="KAG0312886.1"/>
    </source>
</evidence>
<dbReference type="Gene3D" id="1.10.10.60">
    <property type="entry name" value="Homeodomain-like"/>
    <property type="match status" value="3"/>
</dbReference>
<dbReference type="CDD" id="cd00167">
    <property type="entry name" value="SANT"/>
    <property type="match status" value="3"/>
</dbReference>
<feature type="domain" description="HTH myb-type" evidence="3">
    <location>
        <begin position="310"/>
        <end position="358"/>
    </location>
</feature>
<dbReference type="PANTHER" id="PTHR12802:SF155">
    <property type="entry name" value="DEUBIQUITINASE MYSM1"/>
    <property type="match status" value="1"/>
</dbReference>
<reference evidence="4" key="1">
    <citation type="journal article" date="2020" name="Fungal Divers.">
        <title>Resolving the Mortierellaceae phylogeny through synthesis of multi-gene phylogenetics and phylogenomics.</title>
        <authorList>
            <person name="Vandepol N."/>
            <person name="Liber J."/>
            <person name="Desiro A."/>
            <person name="Na H."/>
            <person name="Kennedy M."/>
            <person name="Barry K."/>
            <person name="Grigoriev I.V."/>
            <person name="Miller A.N."/>
            <person name="O'Donnell K."/>
            <person name="Stajich J.E."/>
            <person name="Bonito G."/>
        </authorList>
    </citation>
    <scope>NUCLEOTIDE SEQUENCE</scope>
    <source>
        <strain evidence="4">NVP60</strain>
    </source>
</reference>
<accession>A0A9P6UNI9</accession>
<feature type="domain" description="HTH myb-type" evidence="3">
    <location>
        <begin position="278"/>
        <end position="308"/>
    </location>
</feature>
<gene>
    <name evidence="4" type="ORF">BGZ97_010740</name>
</gene>
<dbReference type="InterPro" id="IPR009057">
    <property type="entry name" value="Homeodomain-like_sf"/>
</dbReference>
<proteinExistence type="predicted"/>
<keyword evidence="5" id="KW-1185">Reference proteome</keyword>
<sequence length="370" mass="42309">MSQRLLRTLSSSLSHERTQVSSFFSPSAFRNLLSISHVTRRFYTPSLTTSQLQQTTTGGSTNNGAITASQDDAVKIEDIDKRNRPRPSRGQYHLLSAKRPRWTEEEKDLLVNLVRQGYTSYDVRTHFPLRTICSLDTRMARIRTEEHNKGTFVKKPRLSVQKSAWGVKEDEWLVKRLEEYGFKDRELKDVSWPEIANGMVNGKGLGRTATSCKRRWAIIDPSSERFRGIWSKEELERLEEAVRAQLPSPESVAADTKSDSTVVVNKLGLPLHGDHMATVDWDKVSELVETRSGVQCRSHAYKTLASGVEGRWSEFETERLVKGVDEYGHDWHKVAATVGTRSAFQTRQKYFLQVDKLKRQAKQKQQAKQL</sequence>
<evidence type="ECO:0000256" key="1">
    <source>
        <dbReference type="ARBA" id="ARBA00023242"/>
    </source>
</evidence>
<dbReference type="InterPro" id="IPR001005">
    <property type="entry name" value="SANT/Myb"/>
</dbReference>
<dbReference type="AlphaFoldDB" id="A0A9P6UNI9"/>